<feature type="compositionally biased region" description="Polar residues" evidence="1">
    <location>
        <begin position="402"/>
        <end position="420"/>
    </location>
</feature>
<dbReference type="OrthoDB" id="5917212at2759"/>
<dbReference type="GO" id="GO:0030121">
    <property type="term" value="C:AP-1 adaptor complex"/>
    <property type="evidence" value="ECO:0007669"/>
    <property type="project" value="TreeGrafter"/>
</dbReference>
<name>A0A553Q1J4_9TELE</name>
<organism evidence="3 4">
    <name type="scientific">Danionella cerebrum</name>
    <dbReference type="NCBI Taxonomy" id="2873325"/>
    <lineage>
        <taxon>Eukaryota</taxon>
        <taxon>Metazoa</taxon>
        <taxon>Chordata</taxon>
        <taxon>Craniata</taxon>
        <taxon>Vertebrata</taxon>
        <taxon>Euteleostomi</taxon>
        <taxon>Actinopterygii</taxon>
        <taxon>Neopterygii</taxon>
        <taxon>Teleostei</taxon>
        <taxon>Ostariophysi</taxon>
        <taxon>Cypriniformes</taxon>
        <taxon>Danionidae</taxon>
        <taxon>Danioninae</taxon>
        <taxon>Danionella</taxon>
    </lineage>
</organism>
<evidence type="ECO:0000259" key="2">
    <source>
        <dbReference type="Pfam" id="PF15045"/>
    </source>
</evidence>
<dbReference type="GO" id="GO:0030276">
    <property type="term" value="F:clathrin binding"/>
    <property type="evidence" value="ECO:0007669"/>
    <property type="project" value="InterPro"/>
</dbReference>
<evidence type="ECO:0000256" key="1">
    <source>
        <dbReference type="SAM" id="MobiDB-lite"/>
    </source>
</evidence>
<evidence type="ECO:0000313" key="4">
    <source>
        <dbReference type="Proteomes" id="UP000316079"/>
    </source>
</evidence>
<dbReference type="InterPro" id="IPR046359">
    <property type="entry name" value="Aftin-like"/>
</dbReference>
<evidence type="ECO:0000313" key="3">
    <source>
        <dbReference type="EMBL" id="TRY83813.1"/>
    </source>
</evidence>
<gene>
    <name evidence="3" type="ORF">DNTS_035378</name>
</gene>
<reference evidence="3 4" key="1">
    <citation type="journal article" date="2019" name="Sci. Data">
        <title>Hybrid genome assembly and annotation of Danionella translucida.</title>
        <authorList>
            <person name="Kadobianskyi M."/>
            <person name="Schulze L."/>
            <person name="Schuelke M."/>
            <person name="Judkewitz B."/>
        </authorList>
    </citation>
    <scope>NUCLEOTIDE SEQUENCE [LARGE SCALE GENOMIC DNA]</scope>
    <source>
        <strain evidence="3 4">Bolton</strain>
    </source>
</reference>
<dbReference type="AlphaFoldDB" id="A0A553Q1J4"/>
<dbReference type="InterPro" id="IPR029205">
    <property type="entry name" value="Clathrin-bd"/>
</dbReference>
<proteinExistence type="predicted"/>
<keyword evidence="4" id="KW-1185">Reference proteome</keyword>
<comment type="caution">
    <text evidence="3">The sequence shown here is derived from an EMBL/GenBank/DDBJ whole genome shotgun (WGS) entry which is preliminary data.</text>
</comment>
<dbReference type="GO" id="GO:0032588">
    <property type="term" value="C:trans-Golgi network membrane"/>
    <property type="evidence" value="ECO:0007669"/>
    <property type="project" value="InterPro"/>
</dbReference>
<dbReference type="Pfam" id="PF15045">
    <property type="entry name" value="Clathrin_bdg"/>
    <property type="match status" value="1"/>
</dbReference>
<feature type="region of interest" description="Disordered" evidence="1">
    <location>
        <begin position="1"/>
        <end position="33"/>
    </location>
</feature>
<feature type="compositionally biased region" description="Acidic residues" evidence="1">
    <location>
        <begin position="18"/>
        <end position="29"/>
    </location>
</feature>
<dbReference type="STRING" id="623744.A0A553Q1J4"/>
<dbReference type="Proteomes" id="UP000316079">
    <property type="component" value="Unassembled WGS sequence"/>
</dbReference>
<accession>A0A553Q1J4</accession>
<dbReference type="PANTHER" id="PTHR16156">
    <property type="entry name" value="AFTIPHILIN A-RELATED"/>
    <property type="match status" value="1"/>
</dbReference>
<protein>
    <recommendedName>
        <fullName evidence="2">Aftiphilin clathrin-binding box domain-containing protein</fullName>
    </recommendedName>
</protein>
<dbReference type="EMBL" id="SRMA01026454">
    <property type="protein sequence ID" value="TRY83813.1"/>
    <property type="molecule type" value="Genomic_DNA"/>
</dbReference>
<feature type="domain" description="Aftiphilin clathrin-binding box" evidence="2">
    <location>
        <begin position="484"/>
        <end position="552"/>
    </location>
</feature>
<dbReference type="PANTHER" id="PTHR16156:SF10">
    <property type="entry name" value="AFTIPHILIN-RELATED"/>
    <property type="match status" value="1"/>
</dbReference>
<sequence>MEPNVIRLYSSSPPPLDEVGEEEEEDEFGDFGGFHGGGVSSSFSFSEIDTPTTFVQSKALEDSPPDLCIKSVLNHPAPGSEGWENEGKADCQSIGSFEIIEESPTNGRTTTDFQKSLLKVPDIQNRCLGDEQSTCNGYSEPCPSSDQDPVSVCLPNMEAEEHAELDHRVDPCQSCDHMPDLNDYSFHLETSEPGETEVRLEILPCSLTARKVEGEQEQTGDADCLNMSVDSMDKANGEGVPSTEEIISATQLSGDKGEINGPSTNAVGGDIETATDLTAHESFCDFRETTQGFADFSQAETVTQEDFPEFVTAMSRCSTDDEFGDEDTLKEFKEEDDLEKVGVDEGAFCSMLPPSDSFADFSAAPFGGATAAEDDNWAAFGTNEVPEADDESWATFEEEKSICSSKEQQDVEASTAPSSEDLQGCTVDLSCRIQQLFRSTFPLDIPPDASEILEVLPLHTFLLAQDPPELRITRSCTVHENPLEMWRHLQDILGTHGLKYKWAGSHSNKILLNCLGIRNILFTGDKKQPLIVPMFAAGLGMLEPTKEPVKTPASPALTPSAPVAPSMAITIDAQGAGSSGLDLDYFGPVDDCSSDSDTDPPLPGVDPEIYELSTAKMENNATGRNIADAFSKLMESFDKTKTSARKPERDEEISEEALKVITLLPDLSFMQARVLMFPSILTPAANHK</sequence>
<feature type="region of interest" description="Disordered" evidence="1">
    <location>
        <begin position="399"/>
        <end position="420"/>
    </location>
</feature>